<evidence type="ECO:0000313" key="2">
    <source>
        <dbReference type="Proteomes" id="UP000324585"/>
    </source>
</evidence>
<comment type="caution">
    <text evidence="1">The sequence shown here is derived from an EMBL/GenBank/DDBJ whole genome shotgun (WGS) entry which is preliminary data.</text>
</comment>
<reference evidence="2" key="1">
    <citation type="journal article" date="2019" name="Nat. Commun.">
        <title>Expansion of phycobilisome linker gene families in mesophilic red algae.</title>
        <authorList>
            <person name="Lee J."/>
            <person name="Kim D."/>
            <person name="Bhattacharya D."/>
            <person name="Yoon H.S."/>
        </authorList>
    </citation>
    <scope>NUCLEOTIDE SEQUENCE [LARGE SCALE GENOMIC DNA]</scope>
    <source>
        <strain evidence="2">CCMP 1328</strain>
    </source>
</reference>
<evidence type="ECO:0000313" key="1">
    <source>
        <dbReference type="EMBL" id="KAA8497860.1"/>
    </source>
</evidence>
<proteinExistence type="predicted"/>
<name>A0A5J4Z3J1_PORPP</name>
<accession>A0A5J4Z3J1</accession>
<gene>
    <name evidence="1" type="ORF">FVE85_5445</name>
</gene>
<keyword evidence="2" id="KW-1185">Reference proteome</keyword>
<protein>
    <submittedName>
        <fullName evidence="1">Uncharacterized protein</fullName>
    </submittedName>
</protein>
<sequence>MTLHQWNSIECGAFERVSGCGVLERISALRNHEPGKQHIAGEKTADRNDFLEKMGYDAADVNGLPWTDFDRMTLLSAALLWIPGSELADAPVNADRGWLVAMIVTSNITAVIGFTRSLSPLFGTPVNAMMQYQNRVELAQLAGRARSWMVMPRKEQHSTEHTAEMKHAMTQADAADLRRRIYALEAENAVALRQKADAVELAKLNEELETRTNMQTLDTIMHEADGRDAVE</sequence>
<dbReference type="EMBL" id="VRMN01000001">
    <property type="protein sequence ID" value="KAA8497860.1"/>
    <property type="molecule type" value="Genomic_DNA"/>
</dbReference>
<dbReference type="OrthoDB" id="6375767at2759"/>
<dbReference type="Proteomes" id="UP000324585">
    <property type="component" value="Unassembled WGS sequence"/>
</dbReference>
<dbReference type="AlphaFoldDB" id="A0A5J4Z3J1"/>
<organism evidence="1 2">
    <name type="scientific">Porphyridium purpureum</name>
    <name type="common">Red alga</name>
    <name type="synonym">Porphyridium cruentum</name>
    <dbReference type="NCBI Taxonomy" id="35688"/>
    <lineage>
        <taxon>Eukaryota</taxon>
        <taxon>Rhodophyta</taxon>
        <taxon>Bangiophyceae</taxon>
        <taxon>Porphyridiales</taxon>
        <taxon>Porphyridiaceae</taxon>
        <taxon>Porphyridium</taxon>
    </lineage>
</organism>